<keyword evidence="2 3" id="KW-0418">Kinase</keyword>
<dbReference type="PANTHER" id="PTHR12149">
    <property type="entry name" value="FRUCTOSAMINE 3 KINASE-RELATED PROTEIN"/>
    <property type="match status" value="1"/>
</dbReference>
<dbReference type="EMBL" id="FOCM01000001">
    <property type="protein sequence ID" value="SEM78807.1"/>
    <property type="molecule type" value="Genomic_DNA"/>
</dbReference>
<dbReference type="RefSeq" id="WP_091843867.1">
    <property type="nucleotide sequence ID" value="NZ_FOCM01000001.1"/>
</dbReference>
<proteinExistence type="inferred from homology"/>
<evidence type="ECO:0000313" key="3">
    <source>
        <dbReference type="EMBL" id="SEM78807.1"/>
    </source>
</evidence>
<evidence type="ECO:0000313" key="4">
    <source>
        <dbReference type="Proteomes" id="UP000199372"/>
    </source>
</evidence>
<dbReference type="Pfam" id="PF03881">
    <property type="entry name" value="Fructosamin_kin"/>
    <property type="match status" value="1"/>
</dbReference>
<accession>A0A1H8BAB4</accession>
<dbReference type="PANTHER" id="PTHR12149:SF8">
    <property type="entry name" value="PROTEIN-RIBULOSAMINE 3-KINASE"/>
    <property type="match status" value="1"/>
</dbReference>
<reference evidence="4" key="1">
    <citation type="submission" date="2016-10" db="EMBL/GenBank/DDBJ databases">
        <authorList>
            <person name="Varghese N."/>
            <person name="Submissions S."/>
        </authorList>
    </citation>
    <scope>NUCLEOTIDE SEQUENCE [LARGE SCALE GENOMIC DNA]</scope>
    <source>
        <strain evidence="4">DSM 26893</strain>
    </source>
</reference>
<keyword evidence="2" id="KW-0808">Transferase</keyword>
<dbReference type="SUPFAM" id="SSF56112">
    <property type="entry name" value="Protein kinase-like (PK-like)"/>
    <property type="match status" value="1"/>
</dbReference>
<sequence>MADLATSVATALGAGVSDSVRLQGGDLSSVARMTLEDGRRVIAKSGGDARVEAGMLHAIAATGCPAPKVLWHGDDLLILSELAEGRGSEAGWAEAGRAIAALHAAHGDGYGWHTDTAFGHVPCPASPTDDWTVFWAERRLLAWPEHLPRDTARRVERLAARLPDLLPKDPAPSLLHGDLWQGNVLLSGDSFSGLIDPACYRGHAEVDLAMLTVFGTPPARFRDTYGPMEPGWDDRRPIYQLWPALVHLRLFGAGYRGMVDGLLDRVGV</sequence>
<protein>
    <submittedName>
        <fullName evidence="3">Fructosamine-3-kinase</fullName>
    </submittedName>
</protein>
<dbReference type="InterPro" id="IPR011009">
    <property type="entry name" value="Kinase-like_dom_sf"/>
</dbReference>
<gene>
    <name evidence="3" type="ORF">SAMN04488011_101471</name>
</gene>
<dbReference type="Gene3D" id="3.90.1200.10">
    <property type="match status" value="1"/>
</dbReference>
<organism evidence="3 4">
    <name type="scientific">Palleronia pelagia</name>
    <dbReference type="NCBI Taxonomy" id="387096"/>
    <lineage>
        <taxon>Bacteria</taxon>
        <taxon>Pseudomonadati</taxon>
        <taxon>Pseudomonadota</taxon>
        <taxon>Alphaproteobacteria</taxon>
        <taxon>Rhodobacterales</taxon>
        <taxon>Roseobacteraceae</taxon>
        <taxon>Palleronia</taxon>
    </lineage>
</organism>
<dbReference type="GO" id="GO:0016301">
    <property type="term" value="F:kinase activity"/>
    <property type="evidence" value="ECO:0007669"/>
    <property type="project" value="UniProtKB-UniRule"/>
</dbReference>
<dbReference type="Proteomes" id="UP000199372">
    <property type="component" value="Unassembled WGS sequence"/>
</dbReference>
<name>A0A1H8BAB4_9RHOB</name>
<dbReference type="AlphaFoldDB" id="A0A1H8BAB4"/>
<dbReference type="InterPro" id="IPR016477">
    <property type="entry name" value="Fructo-/Ketosamine-3-kinase"/>
</dbReference>
<evidence type="ECO:0000256" key="1">
    <source>
        <dbReference type="ARBA" id="ARBA00009460"/>
    </source>
</evidence>
<dbReference type="OrthoDB" id="5291879at2"/>
<dbReference type="Gene3D" id="3.30.200.20">
    <property type="entry name" value="Phosphorylase Kinase, domain 1"/>
    <property type="match status" value="1"/>
</dbReference>
<keyword evidence="4" id="KW-1185">Reference proteome</keyword>
<dbReference type="PIRSF" id="PIRSF006221">
    <property type="entry name" value="Ketosamine-3-kinase"/>
    <property type="match status" value="1"/>
</dbReference>
<comment type="similarity">
    <text evidence="1 2">Belongs to the fructosamine kinase family.</text>
</comment>
<evidence type="ECO:0000256" key="2">
    <source>
        <dbReference type="PIRNR" id="PIRNR006221"/>
    </source>
</evidence>